<dbReference type="GO" id="GO:0016301">
    <property type="term" value="F:kinase activity"/>
    <property type="evidence" value="ECO:0007669"/>
    <property type="project" value="UniProtKB-KW"/>
</dbReference>
<evidence type="ECO:0000313" key="7">
    <source>
        <dbReference type="RefSeq" id="XP_072854552.1"/>
    </source>
</evidence>
<dbReference type="Pfam" id="PF08368">
    <property type="entry name" value="FAST_2"/>
    <property type="match status" value="1"/>
</dbReference>
<evidence type="ECO:0000313" key="5">
    <source>
        <dbReference type="RefSeq" id="XP_020668425.2"/>
    </source>
</evidence>
<keyword evidence="2" id="KW-0496">Mitochondrion</keyword>
<dbReference type="GO" id="GO:0003723">
    <property type="term" value="F:RNA binding"/>
    <property type="evidence" value="ECO:0007669"/>
    <property type="project" value="TreeGrafter"/>
</dbReference>
<dbReference type="GO" id="GO:0044528">
    <property type="term" value="P:regulation of mitochondrial mRNA stability"/>
    <property type="evidence" value="ECO:0007669"/>
    <property type="project" value="InterPro"/>
</dbReference>
<dbReference type="InParanoid" id="A0A6J0VA75"/>
<organism evidence="4 5">
    <name type="scientific">Pogona vitticeps</name>
    <name type="common">central bearded dragon</name>
    <dbReference type="NCBI Taxonomy" id="103695"/>
    <lineage>
        <taxon>Eukaryota</taxon>
        <taxon>Metazoa</taxon>
        <taxon>Chordata</taxon>
        <taxon>Craniata</taxon>
        <taxon>Vertebrata</taxon>
        <taxon>Euteleostomi</taxon>
        <taxon>Lepidosauria</taxon>
        <taxon>Squamata</taxon>
        <taxon>Bifurcata</taxon>
        <taxon>Unidentata</taxon>
        <taxon>Episquamata</taxon>
        <taxon>Toxicofera</taxon>
        <taxon>Iguania</taxon>
        <taxon>Acrodonta</taxon>
        <taxon>Agamidae</taxon>
        <taxon>Amphibolurinae</taxon>
        <taxon>Pogona</taxon>
    </lineage>
</organism>
<evidence type="ECO:0000259" key="3">
    <source>
        <dbReference type="PROSITE" id="PS51286"/>
    </source>
</evidence>
<dbReference type="RefSeq" id="XP_072854551.1">
    <property type="nucleotide sequence ID" value="XM_072998450.1"/>
</dbReference>
<accession>A0A6J0VA75</accession>
<dbReference type="SMART" id="SM00952">
    <property type="entry name" value="RAP"/>
    <property type="match status" value="1"/>
</dbReference>
<dbReference type="InterPro" id="IPR013579">
    <property type="entry name" value="FAST_2"/>
</dbReference>
<dbReference type="PANTHER" id="PTHR21228:SF9">
    <property type="entry name" value="FAST KINASE DOMAIN-CONTAINING PROTEIN 3, MITOCHONDRIAL"/>
    <property type="match status" value="1"/>
</dbReference>
<keyword evidence="4" id="KW-1185">Reference proteome</keyword>
<dbReference type="InterPro" id="IPR010622">
    <property type="entry name" value="FAST_Leu-rich"/>
</dbReference>
<dbReference type="Proteomes" id="UP001652642">
    <property type="component" value="Chromosome 4"/>
</dbReference>
<dbReference type="GO" id="GO:0035770">
    <property type="term" value="C:ribonucleoprotein granule"/>
    <property type="evidence" value="ECO:0007669"/>
    <property type="project" value="TreeGrafter"/>
</dbReference>
<dbReference type="InterPro" id="IPR013584">
    <property type="entry name" value="RAP"/>
</dbReference>
<reference evidence="5 6" key="1">
    <citation type="submission" date="2025-05" db="UniProtKB">
        <authorList>
            <consortium name="RefSeq"/>
        </authorList>
    </citation>
    <scope>IDENTIFICATION</scope>
</reference>
<dbReference type="RefSeq" id="XP_020668425.2">
    <property type="nucleotide sequence ID" value="XM_020812766.2"/>
</dbReference>
<sequence length="653" mass="74806">MASKNFRYFQACTSIVPACRQFLSRSISVTYFVRPVRRFRLCCWWCGSSMLRTADSMNVFPPLFSKNCHIELGTPPSSVLGIVQLHGVTSNNLKSDGKWTDEQMFLKEINSFSSYTDIFKFVHSLGSLSNTMVASVFQWLCDNHLEKGKLNPKGMMEHEVFKSLCFQLEQESTNLPDSVLVNSLSTLIKLHMDPYSTLVVRLVSESQERLDKGQMTIRNLCILGEALLNLKGPDCAMLEQIMSQLQSTNLEDWGADEMVMVYRFLKLGVKRKNQDLLDKMKKIALAQVSKLGPREISMVLNALVDLDQTQVVSLVIKLCEHSTWHVPHFTDDELVNVLEAFIHFGHNDQFFIAALEGHVSKYAFTMHPNAISKIMQYCSGRHILSKTIFDAVAERFVYNADSFTATQIAEVIVPFGKLNYLPPSAPSLFQKLERILRYRFTEFQPRELLNLLHSCTLIERYPLNFLAKVFRPYFLQQLQVGAPCLEMVHSQLTQLFLTVILECPSHKHLQLLSKYQVKSFLTPDCSLESLANTQLSNKVKAGLVELLGARYYFASSVLTPSGYTIDIEIKLDEEGLVLMANNSEEAWQRIALCIDDQERFCFNSHHLLGREAVKQRHLQLLGYKVVQIPFFEFEQLNCRKEVLEYLHKKLFPN</sequence>
<dbReference type="KEGG" id="pvt:110089600"/>
<keyword evidence="5 6" id="KW-0418">Kinase</keyword>
<gene>
    <name evidence="5 6 7" type="primary">FASTKD3</name>
</gene>
<name>A0A6J0VA75_9SAUR</name>
<proteinExistence type="predicted"/>
<dbReference type="GO" id="GO:0005759">
    <property type="term" value="C:mitochondrial matrix"/>
    <property type="evidence" value="ECO:0007669"/>
    <property type="project" value="TreeGrafter"/>
</dbReference>
<keyword evidence="5 6" id="KW-0808">Transferase</keyword>
<evidence type="ECO:0000256" key="1">
    <source>
        <dbReference type="ARBA" id="ARBA00004173"/>
    </source>
</evidence>
<dbReference type="RefSeq" id="XP_072854552.1">
    <property type="nucleotide sequence ID" value="XM_072998451.1"/>
</dbReference>
<dbReference type="GO" id="GO:0000963">
    <property type="term" value="P:mitochondrial RNA processing"/>
    <property type="evidence" value="ECO:0007669"/>
    <property type="project" value="TreeGrafter"/>
</dbReference>
<feature type="domain" description="RAP" evidence="3">
    <location>
        <begin position="590"/>
        <end position="648"/>
    </location>
</feature>
<dbReference type="Pfam" id="PF06743">
    <property type="entry name" value="FAST_1"/>
    <property type="match status" value="1"/>
</dbReference>
<comment type="subcellular location">
    <subcellularLocation>
        <location evidence="1">Mitochondrion</location>
    </subcellularLocation>
</comment>
<evidence type="ECO:0000256" key="2">
    <source>
        <dbReference type="ARBA" id="ARBA00023128"/>
    </source>
</evidence>
<dbReference type="CTD" id="79072"/>
<dbReference type="Pfam" id="PF08373">
    <property type="entry name" value="RAP"/>
    <property type="match status" value="1"/>
</dbReference>
<dbReference type="GeneID" id="110089600"/>
<dbReference type="OrthoDB" id="9985850at2759"/>
<protein>
    <submittedName>
        <fullName evidence="5 6">FAST kinase domain-containing protein 3, mitochondrial</fullName>
    </submittedName>
</protein>
<dbReference type="PROSITE" id="PS51286">
    <property type="entry name" value="RAP"/>
    <property type="match status" value="1"/>
</dbReference>
<evidence type="ECO:0000313" key="4">
    <source>
        <dbReference type="Proteomes" id="UP001652642"/>
    </source>
</evidence>
<dbReference type="AlphaFoldDB" id="A0A6J0VA75"/>
<evidence type="ECO:0000313" key="6">
    <source>
        <dbReference type="RefSeq" id="XP_072854551.1"/>
    </source>
</evidence>
<dbReference type="PANTHER" id="PTHR21228">
    <property type="entry name" value="FAST LEU-RICH DOMAIN-CONTAINING"/>
    <property type="match status" value="1"/>
</dbReference>
<dbReference type="InterPro" id="IPR050870">
    <property type="entry name" value="FAST_kinase"/>
</dbReference>